<dbReference type="Proteomes" id="UP001485226">
    <property type="component" value="Unassembled WGS sequence"/>
</dbReference>
<dbReference type="SUPFAM" id="SSF49464">
    <property type="entry name" value="Carboxypeptidase regulatory domain-like"/>
    <property type="match status" value="1"/>
</dbReference>
<dbReference type="EMBL" id="JBBYHS010000001">
    <property type="protein sequence ID" value="MEL1252140.1"/>
    <property type="molecule type" value="Genomic_DNA"/>
</dbReference>
<sequence length="1024" mass="112852">MKRLHANQSFASLCFFFFFLFASAQQKEIQGIITDVNKNPLPGATILVKGTKNGTNSDFDGKFSIKANSGDQLIVSFVGFSETKLTVDSSKFVTIILKENINNLEDVVVVGYVKEKKADIAGAISVVKVSDLAQESSPNVLTALQGRVAGIQVNSGGTPGGNDSQITIRGLTTVNSGSAPLWVIDGVQTTNPTALNTDEIESMQVLKDGASTAIYGTSAANGVIVVTTKKGKKGSSEFTFKSEVTVNMLRDKIKVLNAQQWADVDYQAQLGAGIQTPSHPVLINNGSGFTIPQYLDPNGVQSSADTDWVKTITSPSVSTNNDLSYRKGTERLNLYTSVNYAKDNGVQRYTYFDRLNLRLNTSYTFFDKKLTLGENFLYSKFNEVKANEYENAILQNPIIPVYTNLGDYAAPLSGGFQDKPNPLANLWGNRKNKQMSQRILGNVYGSYAIIPDLVFSSTLNFDYGTFKFKTASEAFSVNGAIPSTFQNITTEDTNNDYLATIFTNTLKYDKDFNKHRISFLLGVENTARQDNVHSDLVRGVDITDPSGYIIRPDAEYQTIKNETEFYKISQFMSGKYIYDDRYILSGSVRRDGSSRFGPNNKFAIFPSAAVAWNINKESFFPTSKYFSNAKFRASWGVNGNDQIGDYLYLSSFINNTVAGVIEYSDYDIEGDGFGTLGGILQTRQANPDIKWEKTTQYNVGFDLGFFNNKLQMQTDFFIKTTDDLILNPIALAVSGESRPPTINAGSVSNKGFEAVLSYKDKIKNDFTYGIDLNLSQYKNNVESLDTESNFLLNNSISITKQGSPIASFYGLIADGIFRTPEEVAVHADQPGKGLGRIRYRDLNGDGVIDQKDRTIIGNPHPDFIYGINLYASYKAFDISMYFDGKQGNDIYNTQRNIGDFAYFGYNHGTNTLDAWTPENANSNIPALSTLNSNNETQPSSYYVEDGSYLRLKTITIGYTLDPKIVRGFGMTSLRFNLIGQNLFTLTNFSGFDYEVAGLSAAGIGIAGYGIPHSKSVTFGVNANF</sequence>
<evidence type="ECO:0000259" key="12">
    <source>
        <dbReference type="Pfam" id="PF07715"/>
    </source>
</evidence>
<evidence type="ECO:0000256" key="2">
    <source>
        <dbReference type="ARBA" id="ARBA00022448"/>
    </source>
</evidence>
<keyword evidence="6 8" id="KW-0472">Membrane</keyword>
<dbReference type="InterPro" id="IPR037066">
    <property type="entry name" value="Plug_dom_sf"/>
</dbReference>
<evidence type="ECO:0000256" key="8">
    <source>
        <dbReference type="PROSITE-ProRule" id="PRU01360"/>
    </source>
</evidence>
<evidence type="ECO:0000313" key="13">
    <source>
        <dbReference type="EMBL" id="MEL1252140.1"/>
    </source>
</evidence>
<accession>A0ABU9II86</accession>
<dbReference type="InterPro" id="IPR036942">
    <property type="entry name" value="Beta-barrel_TonB_sf"/>
</dbReference>
<evidence type="ECO:0000256" key="1">
    <source>
        <dbReference type="ARBA" id="ARBA00004571"/>
    </source>
</evidence>
<evidence type="ECO:0000259" key="11">
    <source>
        <dbReference type="Pfam" id="PF00593"/>
    </source>
</evidence>
<dbReference type="Gene3D" id="2.40.170.20">
    <property type="entry name" value="TonB-dependent receptor, beta-barrel domain"/>
    <property type="match status" value="1"/>
</dbReference>
<organism evidence="13 14">
    <name type="scientific">Flavobacterium calami</name>
    <dbReference type="NCBI Taxonomy" id="3139144"/>
    <lineage>
        <taxon>Bacteria</taxon>
        <taxon>Pseudomonadati</taxon>
        <taxon>Bacteroidota</taxon>
        <taxon>Flavobacteriia</taxon>
        <taxon>Flavobacteriales</taxon>
        <taxon>Flavobacteriaceae</taxon>
        <taxon>Flavobacterium</taxon>
    </lineage>
</organism>
<dbReference type="InterPro" id="IPR023996">
    <property type="entry name" value="TonB-dep_OMP_SusC/RagA"/>
</dbReference>
<feature type="chain" id="PRO_5045649164" evidence="10">
    <location>
        <begin position="25"/>
        <end position="1024"/>
    </location>
</feature>
<feature type="domain" description="TonB-dependent receptor-like beta-barrel" evidence="11">
    <location>
        <begin position="421"/>
        <end position="784"/>
    </location>
</feature>
<keyword evidence="2 8" id="KW-0813">Transport</keyword>
<dbReference type="SUPFAM" id="SSF56935">
    <property type="entry name" value="Porins"/>
    <property type="match status" value="1"/>
</dbReference>
<dbReference type="InterPro" id="IPR000531">
    <property type="entry name" value="Beta-barrel_TonB"/>
</dbReference>
<keyword evidence="5 9" id="KW-0798">TonB box</keyword>
<comment type="subcellular location">
    <subcellularLocation>
        <location evidence="1 8">Cell outer membrane</location>
        <topology evidence="1 8">Multi-pass membrane protein</topology>
    </subcellularLocation>
</comment>
<keyword evidence="10" id="KW-0732">Signal</keyword>
<dbReference type="InterPro" id="IPR039426">
    <property type="entry name" value="TonB-dep_rcpt-like"/>
</dbReference>
<evidence type="ECO:0000256" key="6">
    <source>
        <dbReference type="ARBA" id="ARBA00023136"/>
    </source>
</evidence>
<keyword evidence="14" id="KW-1185">Reference proteome</keyword>
<dbReference type="Pfam" id="PF07715">
    <property type="entry name" value="Plug"/>
    <property type="match status" value="1"/>
</dbReference>
<comment type="caution">
    <text evidence="13">The sequence shown here is derived from an EMBL/GenBank/DDBJ whole genome shotgun (WGS) entry which is preliminary data.</text>
</comment>
<dbReference type="NCBIfam" id="TIGR04056">
    <property type="entry name" value="OMP_RagA_SusC"/>
    <property type="match status" value="1"/>
</dbReference>
<evidence type="ECO:0000256" key="7">
    <source>
        <dbReference type="ARBA" id="ARBA00023237"/>
    </source>
</evidence>
<dbReference type="NCBIfam" id="TIGR04057">
    <property type="entry name" value="SusC_RagA_signa"/>
    <property type="match status" value="1"/>
</dbReference>
<dbReference type="RefSeq" id="WP_341688205.1">
    <property type="nucleotide sequence ID" value="NZ_JBBYHS010000001.1"/>
</dbReference>
<dbReference type="PROSITE" id="PS52016">
    <property type="entry name" value="TONB_DEPENDENT_REC_3"/>
    <property type="match status" value="1"/>
</dbReference>
<evidence type="ECO:0000256" key="4">
    <source>
        <dbReference type="ARBA" id="ARBA00022692"/>
    </source>
</evidence>
<comment type="similarity">
    <text evidence="8 9">Belongs to the TonB-dependent receptor family.</text>
</comment>
<evidence type="ECO:0000256" key="9">
    <source>
        <dbReference type="RuleBase" id="RU003357"/>
    </source>
</evidence>
<evidence type="ECO:0000313" key="14">
    <source>
        <dbReference type="Proteomes" id="UP001485226"/>
    </source>
</evidence>
<dbReference type="InterPro" id="IPR023997">
    <property type="entry name" value="TonB-dep_OMP_SusC/RagA_CS"/>
</dbReference>
<keyword evidence="7 8" id="KW-0998">Cell outer membrane</keyword>
<evidence type="ECO:0000256" key="5">
    <source>
        <dbReference type="ARBA" id="ARBA00023077"/>
    </source>
</evidence>
<dbReference type="Pfam" id="PF13715">
    <property type="entry name" value="CarbopepD_reg_2"/>
    <property type="match status" value="1"/>
</dbReference>
<evidence type="ECO:0000256" key="3">
    <source>
        <dbReference type="ARBA" id="ARBA00022452"/>
    </source>
</evidence>
<reference evidence="13 14" key="1">
    <citation type="submission" date="2024-04" db="EMBL/GenBank/DDBJ databases">
        <title>Flavobacterium sp. DGU38 16S ribosomal RNA gene Genome sequencing and assembly.</title>
        <authorList>
            <person name="Park S."/>
        </authorList>
    </citation>
    <scope>NUCLEOTIDE SEQUENCE [LARGE SCALE GENOMIC DNA]</scope>
    <source>
        <strain evidence="13 14">DGU38</strain>
    </source>
</reference>
<proteinExistence type="inferred from homology"/>
<dbReference type="Gene3D" id="2.170.130.10">
    <property type="entry name" value="TonB-dependent receptor, plug domain"/>
    <property type="match status" value="1"/>
</dbReference>
<dbReference type="InterPro" id="IPR008969">
    <property type="entry name" value="CarboxyPept-like_regulatory"/>
</dbReference>
<feature type="signal peptide" evidence="10">
    <location>
        <begin position="1"/>
        <end position="24"/>
    </location>
</feature>
<gene>
    <name evidence="13" type="ORF">AAEO57_00005</name>
</gene>
<dbReference type="Pfam" id="PF00593">
    <property type="entry name" value="TonB_dep_Rec_b-barrel"/>
    <property type="match status" value="1"/>
</dbReference>
<dbReference type="Gene3D" id="2.60.40.1120">
    <property type="entry name" value="Carboxypeptidase-like, regulatory domain"/>
    <property type="match status" value="1"/>
</dbReference>
<evidence type="ECO:0000256" key="10">
    <source>
        <dbReference type="SAM" id="SignalP"/>
    </source>
</evidence>
<name>A0ABU9II86_9FLAO</name>
<keyword evidence="3 8" id="KW-1134">Transmembrane beta strand</keyword>
<keyword evidence="4 8" id="KW-0812">Transmembrane</keyword>
<keyword evidence="13" id="KW-0675">Receptor</keyword>
<protein>
    <submittedName>
        <fullName evidence="13">TonB-dependent receptor</fullName>
    </submittedName>
</protein>
<dbReference type="InterPro" id="IPR012910">
    <property type="entry name" value="Plug_dom"/>
</dbReference>
<feature type="domain" description="TonB-dependent receptor plug" evidence="12">
    <location>
        <begin position="117"/>
        <end position="223"/>
    </location>
</feature>